<dbReference type="Proteomes" id="UP001198830">
    <property type="component" value="Unassembled WGS sequence"/>
</dbReference>
<keyword evidence="2" id="KW-1185">Reference proteome</keyword>
<organism evidence="1 2">
    <name type="scientific">Sphingobium soli</name>
    <dbReference type="NCBI Taxonomy" id="1591116"/>
    <lineage>
        <taxon>Bacteria</taxon>
        <taxon>Pseudomonadati</taxon>
        <taxon>Pseudomonadota</taxon>
        <taxon>Alphaproteobacteria</taxon>
        <taxon>Sphingomonadales</taxon>
        <taxon>Sphingomonadaceae</taxon>
        <taxon>Sphingobium</taxon>
    </lineage>
</organism>
<evidence type="ECO:0000313" key="2">
    <source>
        <dbReference type="Proteomes" id="UP001198830"/>
    </source>
</evidence>
<reference evidence="1 2" key="1">
    <citation type="submission" date="2021-10" db="EMBL/GenBank/DDBJ databases">
        <title>The diversity and Nitrogen Metabolism of Culturable Nitrate-Utilizing Bacteria Within the Oxygen Minimum Zone of the Changjiang (Yangtze River)Estuary.</title>
        <authorList>
            <person name="Zhang D."/>
            <person name="Zheng J."/>
            <person name="Liu S."/>
            <person name="He W."/>
        </authorList>
    </citation>
    <scope>NUCLEOTIDE SEQUENCE [LARGE SCALE GENOMIC DNA]</scope>
    <source>
        <strain evidence="1 2">FXH275-2</strain>
    </source>
</reference>
<evidence type="ECO:0000313" key="1">
    <source>
        <dbReference type="EMBL" id="MCC4232313.1"/>
    </source>
</evidence>
<dbReference type="EMBL" id="JAJGNP010000003">
    <property type="protein sequence ID" value="MCC4232313.1"/>
    <property type="molecule type" value="Genomic_DNA"/>
</dbReference>
<comment type="caution">
    <text evidence="1">The sequence shown here is derived from an EMBL/GenBank/DDBJ whole genome shotgun (WGS) entry which is preliminary data.</text>
</comment>
<dbReference type="RefSeq" id="WP_228226596.1">
    <property type="nucleotide sequence ID" value="NZ_JAJGNP010000003.1"/>
</dbReference>
<protein>
    <submittedName>
        <fullName evidence="1">Uncharacterized protein</fullName>
    </submittedName>
</protein>
<name>A0ABS8H2I3_9SPHN</name>
<accession>A0ABS8H2I3</accession>
<sequence length="127" mass="13740">MHSHSTTLPVFVFGSNLAGRHGKGAALWARRHRGAIYGRGVGRQGNAYAIPTKDAQLRPLHLGEIRGYVGGFLQYARLHPDLSFELTPIGCGLAGFRPDQIAPMFANAPANVRLPDVFRAVLAARPN</sequence>
<gene>
    <name evidence="1" type="ORF">LL253_06340</name>
</gene>
<proteinExistence type="predicted"/>